<proteinExistence type="predicted"/>
<dbReference type="Gene3D" id="3.40.50.1110">
    <property type="entry name" value="SGNH hydrolase"/>
    <property type="match status" value="1"/>
</dbReference>
<evidence type="ECO:0000313" key="3">
    <source>
        <dbReference type="Proteomes" id="UP000177870"/>
    </source>
</evidence>
<dbReference type="STRING" id="1458985.BJP34_15415"/>
<dbReference type="Pfam" id="PF13472">
    <property type="entry name" value="Lipase_GDSL_2"/>
    <property type="match status" value="1"/>
</dbReference>
<dbReference type="InterPro" id="IPR013830">
    <property type="entry name" value="SGNH_hydro"/>
</dbReference>
<organism evidence="2 3">
    <name type="scientific">Moorena producens PAL-8-15-08-1</name>
    <dbReference type="NCBI Taxonomy" id="1458985"/>
    <lineage>
        <taxon>Bacteria</taxon>
        <taxon>Bacillati</taxon>
        <taxon>Cyanobacteriota</taxon>
        <taxon>Cyanophyceae</taxon>
        <taxon>Coleofasciculales</taxon>
        <taxon>Coleofasciculaceae</taxon>
        <taxon>Moorena</taxon>
    </lineage>
</organism>
<dbReference type="InterPro" id="IPR051532">
    <property type="entry name" value="Ester_Hydrolysis_Enzymes"/>
</dbReference>
<feature type="domain" description="SGNH hydrolase-type esterase" evidence="1">
    <location>
        <begin position="24"/>
        <end position="213"/>
    </location>
</feature>
<dbReference type="GO" id="GO:0004622">
    <property type="term" value="F:phosphatidylcholine lysophospholipase activity"/>
    <property type="evidence" value="ECO:0007669"/>
    <property type="project" value="TreeGrafter"/>
</dbReference>
<dbReference type="RefSeq" id="WP_070393100.1">
    <property type="nucleotide sequence ID" value="NZ_CP017599.1"/>
</dbReference>
<accession>A0A1D8TSQ2</accession>
<dbReference type="EMBL" id="CP017599">
    <property type="protein sequence ID" value="AOX00647.1"/>
    <property type="molecule type" value="Genomic_DNA"/>
</dbReference>
<dbReference type="InterPro" id="IPR036514">
    <property type="entry name" value="SGNH_hydro_sf"/>
</dbReference>
<dbReference type="OrthoDB" id="252349at2"/>
<dbReference type="Proteomes" id="UP000177870">
    <property type="component" value="Chromosome"/>
</dbReference>
<dbReference type="SUPFAM" id="SSF52266">
    <property type="entry name" value="SGNH hydrolase"/>
    <property type="match status" value="1"/>
</dbReference>
<protein>
    <submittedName>
        <fullName evidence="2">G-D-S-L family lipolytic protein</fullName>
    </submittedName>
</protein>
<name>A0A1D8TSQ2_9CYAN</name>
<dbReference type="KEGG" id="mpro:BJP34_15415"/>
<dbReference type="AlphaFoldDB" id="A0A1D8TSQ2"/>
<gene>
    <name evidence="2" type="ORF">BJP34_15415</name>
</gene>
<evidence type="ECO:0000259" key="1">
    <source>
        <dbReference type="Pfam" id="PF13472"/>
    </source>
</evidence>
<dbReference type="PANTHER" id="PTHR30383:SF5">
    <property type="entry name" value="SGNH HYDROLASE-TYPE ESTERASE DOMAIN-CONTAINING PROTEIN"/>
    <property type="match status" value="1"/>
</dbReference>
<dbReference type="PANTHER" id="PTHR30383">
    <property type="entry name" value="THIOESTERASE 1/PROTEASE 1/LYSOPHOSPHOLIPASE L1"/>
    <property type="match status" value="1"/>
</dbReference>
<sequence length="236" mass="27127">MQTLAAPSFESFHQRQITPLKFVVLGDSLIYGFGDPEGGGWVERLRRQWMLPDSPGHVLYNLGVRGDGVTQVHKRLEHEFRSRGELRNRVPDAIILSVGVNDSARKARPDGKNFTNFESFQEELAHLLELAQQLCPVLFVGMVPVDERKMPFLDCFYYNHADQYYYKEATRLACLRRQIPYLDVFDLWTSRGYDWCFQHLSPDGLHPNVAGYQQLLQDILLWNPLAQLNSLSLGTA</sequence>
<reference evidence="3" key="1">
    <citation type="submission" date="2016-10" db="EMBL/GenBank/DDBJ databases">
        <title>Comparative genomics uncovers the prolific and rare metabolic potential of the cyanobacterial genus Moorea.</title>
        <authorList>
            <person name="Leao T."/>
            <person name="Castelao G."/>
            <person name="Korobeynikov A."/>
            <person name="Monroe E.A."/>
            <person name="Podell S."/>
            <person name="Glukhov E."/>
            <person name="Allen E."/>
            <person name="Gerwick W.H."/>
            <person name="Gerwick L."/>
        </authorList>
    </citation>
    <scope>NUCLEOTIDE SEQUENCE [LARGE SCALE GENOMIC DNA]</scope>
    <source>
        <strain evidence="3">PAL-8-15-08-1</strain>
    </source>
</reference>
<evidence type="ECO:0000313" key="2">
    <source>
        <dbReference type="EMBL" id="AOX00647.1"/>
    </source>
</evidence>